<evidence type="ECO:0000313" key="1">
    <source>
        <dbReference type="EMBL" id="MSN97012.1"/>
    </source>
</evidence>
<dbReference type="AlphaFoldDB" id="A0A6L5WKT0"/>
<name>A0A6L5WKT0_9BACT</name>
<dbReference type="Proteomes" id="UP000476338">
    <property type="component" value="Unassembled WGS sequence"/>
</dbReference>
<dbReference type="RefSeq" id="WP_154571263.1">
    <property type="nucleotide sequence ID" value="NZ_VWSJ01000034.1"/>
</dbReference>
<organism evidence="1 2">
    <name type="scientific">Campylobacter portucalensis</name>
    <dbReference type="NCBI Taxonomy" id="2608384"/>
    <lineage>
        <taxon>Bacteria</taxon>
        <taxon>Pseudomonadati</taxon>
        <taxon>Campylobacterota</taxon>
        <taxon>Epsilonproteobacteria</taxon>
        <taxon>Campylobacterales</taxon>
        <taxon>Campylobacteraceae</taxon>
        <taxon>Campylobacter</taxon>
    </lineage>
</organism>
<accession>A0A6L5WKT0</accession>
<evidence type="ECO:0000313" key="2">
    <source>
        <dbReference type="Proteomes" id="UP000476338"/>
    </source>
</evidence>
<dbReference type="PANTHER" id="PTHR35866:SF1">
    <property type="entry name" value="YKGJ FAMILY CYSTEINE CLUSTER PROTEIN"/>
    <property type="match status" value="1"/>
</dbReference>
<keyword evidence="2" id="KW-1185">Reference proteome</keyword>
<reference evidence="1 2" key="1">
    <citation type="submission" date="2019-09" db="EMBL/GenBank/DDBJ databases">
        <authorList>
            <person name="Silva M."/>
            <person name="Pereira G."/>
            <person name="Lopes-Da-Costa L."/>
            <person name="Silva E."/>
        </authorList>
    </citation>
    <scope>NUCLEOTIDE SEQUENCE [LARGE SCALE GENOMIC DNA]</scope>
    <source>
        <strain evidence="1 2">FMV-PI01</strain>
    </source>
</reference>
<dbReference type="PANTHER" id="PTHR35866">
    <property type="entry name" value="PUTATIVE-RELATED"/>
    <property type="match status" value="1"/>
</dbReference>
<proteinExistence type="predicted"/>
<gene>
    <name evidence="1" type="ORF">F1B92_07545</name>
</gene>
<dbReference type="Pfam" id="PF03692">
    <property type="entry name" value="CxxCxxCC"/>
    <property type="match status" value="1"/>
</dbReference>
<sequence length="126" mass="15147">MCEVKSGFKYSFDPKKCEICKGKCCIGESGYIWINDDEIYRLSKHLNLEVEDFKKRYLIKIGSRYSIREKPYNFGFACKFFDEKTLNCSIYEFRPNQCRTFPFWDYFKKNFKELELECIGVKLLSN</sequence>
<protein>
    <submittedName>
        <fullName evidence="1">YkgJ family cysteine cluster protein</fullName>
    </submittedName>
</protein>
<comment type="caution">
    <text evidence="1">The sequence shown here is derived from an EMBL/GenBank/DDBJ whole genome shotgun (WGS) entry which is preliminary data.</text>
</comment>
<dbReference type="InterPro" id="IPR005358">
    <property type="entry name" value="Puta_zinc/iron-chelating_dom"/>
</dbReference>
<dbReference type="EMBL" id="VWSJ01000034">
    <property type="protein sequence ID" value="MSN97012.1"/>
    <property type="molecule type" value="Genomic_DNA"/>
</dbReference>
<reference evidence="1 2" key="2">
    <citation type="submission" date="2020-03" db="EMBL/GenBank/DDBJ databases">
        <title>Campylobacter portucalensis sp. nov., a new species of Campylobacter isolated from the reproductive tract of bulls.</title>
        <authorList>
            <person name="Silva M.F."/>
            <person name="Pereira G."/>
            <person name="Carneiro C."/>
            <person name="Hemphill A."/>
            <person name="Mateus L."/>
            <person name="Lopes-Da-Costa L."/>
            <person name="Silva E."/>
        </authorList>
    </citation>
    <scope>NUCLEOTIDE SEQUENCE [LARGE SCALE GENOMIC DNA]</scope>
    <source>
        <strain evidence="1 2">FMV-PI01</strain>
    </source>
</reference>